<dbReference type="Proteomes" id="UP001430584">
    <property type="component" value="Unassembled WGS sequence"/>
</dbReference>
<protein>
    <submittedName>
        <fullName evidence="3">Uncharacterized protein</fullName>
    </submittedName>
</protein>
<keyword evidence="2" id="KW-0812">Transmembrane</keyword>
<comment type="caution">
    <text evidence="3">The sequence shown here is derived from an EMBL/GenBank/DDBJ whole genome shotgun (WGS) entry which is preliminary data.</text>
</comment>
<keyword evidence="2" id="KW-1133">Transmembrane helix</keyword>
<feature type="transmembrane region" description="Helical" evidence="2">
    <location>
        <begin position="31"/>
        <end position="52"/>
    </location>
</feature>
<feature type="compositionally biased region" description="Acidic residues" evidence="1">
    <location>
        <begin position="112"/>
        <end position="172"/>
    </location>
</feature>
<gene>
    <name evidence="3" type="ORF">SLS55_010283</name>
</gene>
<accession>A0ABR3BY41</accession>
<evidence type="ECO:0000256" key="1">
    <source>
        <dbReference type="SAM" id="MobiDB-lite"/>
    </source>
</evidence>
<reference evidence="3 4" key="1">
    <citation type="submission" date="2024-02" db="EMBL/GenBank/DDBJ databases">
        <title>De novo assembly and annotation of 12 fungi associated with fruit tree decline syndrome in Ontario, Canada.</title>
        <authorList>
            <person name="Sulman M."/>
            <person name="Ellouze W."/>
            <person name="Ilyukhin E."/>
        </authorList>
    </citation>
    <scope>NUCLEOTIDE SEQUENCE [LARGE SCALE GENOMIC DNA]</scope>
    <source>
        <strain evidence="3 4">FDS-637</strain>
    </source>
</reference>
<dbReference type="EMBL" id="JAJVCZ030000012">
    <property type="protein sequence ID" value="KAL0253310.1"/>
    <property type="molecule type" value="Genomic_DNA"/>
</dbReference>
<name>A0ABR3BY41_9PEZI</name>
<dbReference type="GeneID" id="92014368"/>
<organism evidence="3 4">
    <name type="scientific">Diplodia seriata</name>
    <dbReference type="NCBI Taxonomy" id="420778"/>
    <lineage>
        <taxon>Eukaryota</taxon>
        <taxon>Fungi</taxon>
        <taxon>Dikarya</taxon>
        <taxon>Ascomycota</taxon>
        <taxon>Pezizomycotina</taxon>
        <taxon>Dothideomycetes</taxon>
        <taxon>Dothideomycetes incertae sedis</taxon>
        <taxon>Botryosphaeriales</taxon>
        <taxon>Botryosphaeriaceae</taxon>
        <taxon>Diplodia</taxon>
    </lineage>
</organism>
<sequence>MIQQLLLLLPAFVVFVYRARNLGRIHCLELAILFLLPTVMLMCLNLLGSGILDSTTCPSTAMCGVQAFRVTIIAPALDDARAHELLEEVMDVVAEVAHCDFTDIGFTDIDFEDIEDTDAEDTDDEDTDDEDTDEEDTDDEDTDDEDTDEEDTDDEDTDDEDTDEEDTDEEEILSAAEKTGRFAKEVEDLARTIMDKIEATLMKDY</sequence>
<feature type="region of interest" description="Disordered" evidence="1">
    <location>
        <begin position="112"/>
        <end position="180"/>
    </location>
</feature>
<dbReference type="RefSeq" id="XP_066627954.1">
    <property type="nucleotide sequence ID" value="XM_066781671.1"/>
</dbReference>
<keyword evidence="4" id="KW-1185">Reference proteome</keyword>
<evidence type="ECO:0000256" key="2">
    <source>
        <dbReference type="SAM" id="Phobius"/>
    </source>
</evidence>
<proteinExistence type="predicted"/>
<keyword evidence="2" id="KW-0472">Membrane</keyword>
<evidence type="ECO:0000313" key="4">
    <source>
        <dbReference type="Proteomes" id="UP001430584"/>
    </source>
</evidence>
<evidence type="ECO:0000313" key="3">
    <source>
        <dbReference type="EMBL" id="KAL0253310.1"/>
    </source>
</evidence>